<evidence type="ECO:0008006" key="3">
    <source>
        <dbReference type="Google" id="ProtNLM"/>
    </source>
</evidence>
<accession>A0AA36H4T1</accession>
<dbReference type="EMBL" id="CATQJL010000305">
    <property type="protein sequence ID" value="CAJ0604044.1"/>
    <property type="molecule type" value="Genomic_DNA"/>
</dbReference>
<sequence>MLSLTERRLCQLSVLFVREIAIRRAATGRIIYDASSMLFSVPVNFKNFKGDMIQLDAIYQDTMPDGGQRATVLALHGAPGSHADFKYLIPKLRKNAIRVISPNFPGQGFTKGHPRLACENVERNSFAQAVLDSVGITGSKDLYLLGHSRGGDNAVQIATSNKNLGNVRGVVMLNSAGLREHRAMRPFWRIGITIRLLDLKIFNSMLHPLLYFVYNHMLGLKVPTGEAAATALRLLRSFAYDKLLPNIKIINEHPEIKFLHAYSGDDSLIEANVSKEFAEQFKNRVELECSLDNSLDVSVSTIEAFSEGVQTVSVNFTNEGHFLQKFRAHFLVNVILGLVSMQSGKLKSDL</sequence>
<dbReference type="PANTHER" id="PTHR47533:SF6">
    <property type="entry name" value="PROTEIN CBG08091"/>
    <property type="match status" value="1"/>
</dbReference>
<protein>
    <recommendedName>
        <fullName evidence="3">AB hydrolase-1 domain-containing protein</fullName>
    </recommendedName>
</protein>
<reference evidence="1" key="1">
    <citation type="submission" date="2023-07" db="EMBL/GenBank/DDBJ databases">
        <authorList>
            <consortium name="CYATHOMIX"/>
        </authorList>
    </citation>
    <scope>NUCLEOTIDE SEQUENCE</scope>
    <source>
        <strain evidence="1">N/A</strain>
    </source>
</reference>
<organism evidence="1 2">
    <name type="scientific">Cylicocyclus nassatus</name>
    <name type="common">Nematode worm</name>
    <dbReference type="NCBI Taxonomy" id="53992"/>
    <lineage>
        <taxon>Eukaryota</taxon>
        <taxon>Metazoa</taxon>
        <taxon>Ecdysozoa</taxon>
        <taxon>Nematoda</taxon>
        <taxon>Chromadorea</taxon>
        <taxon>Rhabditida</taxon>
        <taxon>Rhabditina</taxon>
        <taxon>Rhabditomorpha</taxon>
        <taxon>Strongyloidea</taxon>
        <taxon>Strongylidae</taxon>
        <taxon>Cylicocyclus</taxon>
    </lineage>
</organism>
<gene>
    <name evidence="1" type="ORF">CYNAS_LOCUS16027</name>
</gene>
<evidence type="ECO:0000313" key="2">
    <source>
        <dbReference type="Proteomes" id="UP001176961"/>
    </source>
</evidence>
<name>A0AA36H4T1_CYLNA</name>
<proteinExistence type="predicted"/>
<dbReference type="InterPro" id="IPR029058">
    <property type="entry name" value="AB_hydrolase_fold"/>
</dbReference>
<keyword evidence="2" id="KW-1185">Reference proteome</keyword>
<dbReference type="InterPro" id="IPR010463">
    <property type="entry name" value="DUF1057"/>
</dbReference>
<dbReference type="Proteomes" id="UP001176961">
    <property type="component" value="Unassembled WGS sequence"/>
</dbReference>
<dbReference type="Gene3D" id="3.40.50.1820">
    <property type="entry name" value="alpha/beta hydrolase"/>
    <property type="match status" value="1"/>
</dbReference>
<evidence type="ECO:0000313" key="1">
    <source>
        <dbReference type="EMBL" id="CAJ0604044.1"/>
    </source>
</evidence>
<dbReference type="PANTHER" id="PTHR47533">
    <property type="entry name" value="PROTEIN CBG21859"/>
    <property type="match status" value="1"/>
</dbReference>
<dbReference type="Pfam" id="PF06342">
    <property type="entry name" value="DUF1057"/>
    <property type="match status" value="1"/>
</dbReference>
<dbReference type="SUPFAM" id="SSF53474">
    <property type="entry name" value="alpha/beta-Hydrolases"/>
    <property type="match status" value="1"/>
</dbReference>
<dbReference type="AlphaFoldDB" id="A0AA36H4T1"/>
<comment type="caution">
    <text evidence="1">The sequence shown here is derived from an EMBL/GenBank/DDBJ whole genome shotgun (WGS) entry which is preliminary data.</text>
</comment>